<dbReference type="Proteomes" id="UP000722485">
    <property type="component" value="Unassembled WGS sequence"/>
</dbReference>
<keyword evidence="2" id="KW-1185">Reference proteome</keyword>
<gene>
    <name evidence="1" type="ORF">G7Z17_g1469</name>
</gene>
<name>A0A9P5LK56_9HYPO</name>
<evidence type="ECO:0000313" key="1">
    <source>
        <dbReference type="EMBL" id="KAF7556457.1"/>
    </source>
</evidence>
<organism evidence="1 2">
    <name type="scientific">Cylindrodendrum hubeiense</name>
    <dbReference type="NCBI Taxonomy" id="595255"/>
    <lineage>
        <taxon>Eukaryota</taxon>
        <taxon>Fungi</taxon>
        <taxon>Dikarya</taxon>
        <taxon>Ascomycota</taxon>
        <taxon>Pezizomycotina</taxon>
        <taxon>Sordariomycetes</taxon>
        <taxon>Hypocreomycetidae</taxon>
        <taxon>Hypocreales</taxon>
        <taxon>Nectriaceae</taxon>
        <taxon>Cylindrodendrum</taxon>
    </lineage>
</organism>
<comment type="caution">
    <text evidence="1">The sequence shown here is derived from an EMBL/GenBank/DDBJ whole genome shotgun (WGS) entry which is preliminary data.</text>
</comment>
<sequence length="204" mass="22338">MMNPLALDLKEEPIRHADCCLGLSSKLLDVLTAIFSDDELASRPRTVLSIGSGTGLLEALWLSQLESQPQDQGQNASAGLLVEGVEVHQLGSRAPANKYLPEQAINTVRGTWELSSRLQDPDVSGLLFTYPRQPALVARYIQSVLETKLSINVVVWLGPLADWDEIEPSFRASSKNGDEFKLDKIKKGADAGLGEYEMMAVFAR</sequence>
<reference evidence="1" key="1">
    <citation type="submission" date="2020-03" db="EMBL/GenBank/DDBJ databases">
        <title>Draft Genome Sequence of Cylindrodendrum hubeiense.</title>
        <authorList>
            <person name="Buettner E."/>
            <person name="Kellner H."/>
        </authorList>
    </citation>
    <scope>NUCLEOTIDE SEQUENCE</scope>
    <source>
        <strain evidence="1">IHI 201604</strain>
    </source>
</reference>
<evidence type="ECO:0000313" key="2">
    <source>
        <dbReference type="Proteomes" id="UP000722485"/>
    </source>
</evidence>
<dbReference type="EMBL" id="JAANBB010000012">
    <property type="protein sequence ID" value="KAF7556457.1"/>
    <property type="molecule type" value="Genomic_DNA"/>
</dbReference>
<dbReference type="OrthoDB" id="2151982at2759"/>
<protein>
    <submittedName>
        <fullName evidence="1">Uncharacterized protein</fullName>
    </submittedName>
</protein>
<accession>A0A9P5LK56</accession>
<proteinExistence type="predicted"/>
<dbReference type="AlphaFoldDB" id="A0A9P5LK56"/>